<dbReference type="InParanoid" id="A0A061E211"/>
<keyword evidence="3" id="KW-1185">Reference proteome</keyword>
<protein>
    <submittedName>
        <fullName evidence="2">Plant basic secretory protein (BSP) family protein, putative</fullName>
    </submittedName>
</protein>
<organism evidence="2 3">
    <name type="scientific">Theobroma cacao</name>
    <name type="common">Cacao</name>
    <name type="synonym">Cocoa</name>
    <dbReference type="NCBI Taxonomy" id="3641"/>
    <lineage>
        <taxon>Eukaryota</taxon>
        <taxon>Viridiplantae</taxon>
        <taxon>Streptophyta</taxon>
        <taxon>Embryophyta</taxon>
        <taxon>Tracheophyta</taxon>
        <taxon>Spermatophyta</taxon>
        <taxon>Magnoliopsida</taxon>
        <taxon>eudicotyledons</taxon>
        <taxon>Gunneridae</taxon>
        <taxon>Pentapetalae</taxon>
        <taxon>rosids</taxon>
        <taxon>malvids</taxon>
        <taxon>Malvales</taxon>
        <taxon>Malvaceae</taxon>
        <taxon>Byttnerioideae</taxon>
        <taxon>Theobroma</taxon>
    </lineage>
</organism>
<dbReference type="EMBL" id="CM001880">
    <property type="protein sequence ID" value="EOX98376.1"/>
    <property type="molecule type" value="Genomic_DNA"/>
</dbReference>
<dbReference type="InterPro" id="IPR007541">
    <property type="entry name" value="Uncharacterised_BSP"/>
</dbReference>
<evidence type="ECO:0000256" key="1">
    <source>
        <dbReference type="SAM" id="SignalP"/>
    </source>
</evidence>
<dbReference type="STRING" id="3641.A0A061E211"/>
<dbReference type="PANTHER" id="PTHR33321:SF12">
    <property type="entry name" value="PLANT BASIC SECRETORY PROTEIN (BSP) FAMILY PROTEIN"/>
    <property type="match status" value="1"/>
</dbReference>
<feature type="chain" id="PRO_5001596772" evidence="1">
    <location>
        <begin position="23"/>
        <end position="225"/>
    </location>
</feature>
<dbReference type="PANTHER" id="PTHR33321">
    <property type="match status" value="1"/>
</dbReference>
<reference evidence="2 3" key="1">
    <citation type="journal article" date="2013" name="Genome Biol.">
        <title>The genome sequence of the most widely cultivated cacao type and its use to identify candidate genes regulating pod color.</title>
        <authorList>
            <person name="Motamayor J.C."/>
            <person name="Mockaitis K."/>
            <person name="Schmutz J."/>
            <person name="Haiminen N."/>
            <person name="Iii D.L."/>
            <person name="Cornejo O."/>
            <person name="Findley S.D."/>
            <person name="Zheng P."/>
            <person name="Utro F."/>
            <person name="Royaert S."/>
            <person name="Saski C."/>
            <person name="Jenkins J."/>
            <person name="Podicheti R."/>
            <person name="Zhao M."/>
            <person name="Scheffler B.E."/>
            <person name="Stack J.C."/>
            <person name="Feltus F.A."/>
            <person name="Mustiga G.M."/>
            <person name="Amores F."/>
            <person name="Phillips W."/>
            <person name="Marelli J.P."/>
            <person name="May G.D."/>
            <person name="Shapiro H."/>
            <person name="Ma J."/>
            <person name="Bustamante C.D."/>
            <person name="Schnell R.J."/>
            <person name="Main D."/>
            <person name="Gilbert D."/>
            <person name="Parida L."/>
            <person name="Kuhn D.N."/>
        </authorList>
    </citation>
    <scope>NUCLEOTIDE SEQUENCE [LARGE SCALE GENOMIC DNA]</scope>
    <source>
        <strain evidence="3">cv. Matina 1-6</strain>
    </source>
</reference>
<gene>
    <name evidence="2" type="ORF">TCM_007152</name>
</gene>
<dbReference type="eggNOG" id="ENOG502QURC">
    <property type="taxonomic scope" value="Eukaryota"/>
</dbReference>
<keyword evidence="1" id="KW-0732">Signal</keyword>
<feature type="signal peptide" evidence="1">
    <location>
        <begin position="1"/>
        <end position="22"/>
    </location>
</feature>
<dbReference type="Pfam" id="PF04450">
    <property type="entry name" value="BSP"/>
    <property type="match status" value="1"/>
</dbReference>
<evidence type="ECO:0000313" key="2">
    <source>
        <dbReference type="EMBL" id="EOX98376.1"/>
    </source>
</evidence>
<dbReference type="Proteomes" id="UP000026915">
    <property type="component" value="Chromosome 2"/>
</dbReference>
<proteinExistence type="predicted"/>
<dbReference type="HOGENOM" id="CLU_062644_2_1_1"/>
<name>A0A061E211_THECC</name>
<sequence length="225" mass="25479">MATLKFLLFSLVTSAILQGTYAVLFKVTNNATSTQGGVRFTDEIGVQYSTRSLKFATAIVWMLLGQLRPAERKKVEQVSLFIDVMDGVAYESDDEIHVSANYIGNYSRDVKREFTGILVHETAHVWQWNGNGQTPGGLIEGIADFIRLKAGYAPPHWVRAGQGDKWDQGYDITAWFLNYCDSLSRGFVAKLDRKMRSSYNSDYFVELLGKNVDQLWTDYKAKYNT</sequence>
<dbReference type="AlphaFoldDB" id="A0A061E211"/>
<accession>A0A061E211</accession>
<dbReference type="OMA" id="AYDMEYF"/>
<dbReference type="Gramene" id="EOX98376">
    <property type="protein sequence ID" value="EOX98376"/>
    <property type="gene ID" value="TCM_007152"/>
</dbReference>
<evidence type="ECO:0000313" key="3">
    <source>
        <dbReference type="Proteomes" id="UP000026915"/>
    </source>
</evidence>